<dbReference type="PANTHER" id="PTHR30203">
    <property type="entry name" value="OUTER MEMBRANE CATION EFFLUX PROTEIN"/>
    <property type="match status" value="1"/>
</dbReference>
<evidence type="ECO:0000313" key="3">
    <source>
        <dbReference type="Proteomes" id="UP001524586"/>
    </source>
</evidence>
<feature type="non-terminal residue" evidence="2">
    <location>
        <position position="1"/>
    </location>
</feature>
<dbReference type="Pfam" id="PF02321">
    <property type="entry name" value="OEP"/>
    <property type="match status" value="1"/>
</dbReference>
<evidence type="ECO:0000313" key="2">
    <source>
        <dbReference type="EMBL" id="MCQ8131061.1"/>
    </source>
</evidence>
<keyword evidence="3" id="KW-1185">Reference proteome</keyword>
<comment type="similarity">
    <text evidence="1">Belongs to the outer membrane factor (OMF) (TC 1.B.17) family.</text>
</comment>
<dbReference type="PANTHER" id="PTHR30203:SF30">
    <property type="entry name" value="OUTER MEMBRANE PROTEIN-RELATED"/>
    <property type="match status" value="1"/>
</dbReference>
<sequence length="128" mass="14509">AWHLAAGLAQPLFTGGRLEGEIRLNDARVRQVYNQYQTVALNAFREVEQTLAAEAWLREREKALREAVDQTEASRKLAVYSYQQGLIQILTLLDSYRSTLNAQSAHLRVQRQLLNNRIDLYLALGGAV</sequence>
<proteinExistence type="inferred from homology"/>
<organism evidence="2 3">
    <name type="scientific">Methylomonas rivi</name>
    <dbReference type="NCBI Taxonomy" id="2952226"/>
    <lineage>
        <taxon>Bacteria</taxon>
        <taxon>Pseudomonadati</taxon>
        <taxon>Pseudomonadota</taxon>
        <taxon>Gammaproteobacteria</taxon>
        <taxon>Methylococcales</taxon>
        <taxon>Methylococcaceae</taxon>
        <taxon>Methylomonas</taxon>
    </lineage>
</organism>
<reference evidence="2 3" key="1">
    <citation type="submission" date="2022-07" db="EMBL/GenBank/DDBJ databases">
        <title>Methylomonas rivi sp. nov., Methylomonas rosea sp. nov., Methylomonas aureus sp. nov. and Methylomonas subterranea sp. nov., four novel methanotrophs isolated from a freshwater creek and the deep terrestrial subsurface.</title>
        <authorList>
            <person name="Abin C."/>
            <person name="Sankaranarayanan K."/>
            <person name="Garner C."/>
            <person name="Sindelar R."/>
            <person name="Kotary K."/>
            <person name="Garner R."/>
            <person name="Barclay S."/>
            <person name="Lawson P."/>
            <person name="Krumholz L."/>
        </authorList>
    </citation>
    <scope>NUCLEOTIDE SEQUENCE [LARGE SCALE GENOMIC DNA]</scope>
    <source>
        <strain evidence="2 3">WSC-6</strain>
    </source>
</reference>
<dbReference type="Gene3D" id="2.20.200.10">
    <property type="entry name" value="Outer membrane efflux proteins (OEP)"/>
    <property type="match status" value="1"/>
</dbReference>
<dbReference type="Gene3D" id="1.20.1600.10">
    <property type="entry name" value="Outer membrane efflux proteins (OEP)"/>
    <property type="match status" value="1"/>
</dbReference>
<dbReference type="SUPFAM" id="SSF56954">
    <property type="entry name" value="Outer membrane efflux proteins (OEP)"/>
    <property type="match status" value="1"/>
</dbReference>
<dbReference type="RefSeq" id="WP_256617435.1">
    <property type="nucleotide sequence ID" value="NZ_JANIBK010000337.1"/>
</dbReference>
<dbReference type="Proteomes" id="UP001524586">
    <property type="component" value="Unassembled WGS sequence"/>
</dbReference>
<evidence type="ECO:0000256" key="1">
    <source>
        <dbReference type="ARBA" id="ARBA00007613"/>
    </source>
</evidence>
<name>A0ABT1UDA7_9GAMM</name>
<protein>
    <submittedName>
        <fullName evidence="2">TolC family protein</fullName>
    </submittedName>
</protein>
<comment type="caution">
    <text evidence="2">The sequence shown here is derived from an EMBL/GenBank/DDBJ whole genome shotgun (WGS) entry which is preliminary data.</text>
</comment>
<dbReference type="InterPro" id="IPR010131">
    <property type="entry name" value="MdtP/NodT-like"/>
</dbReference>
<dbReference type="EMBL" id="JANIBK010000337">
    <property type="protein sequence ID" value="MCQ8131061.1"/>
    <property type="molecule type" value="Genomic_DNA"/>
</dbReference>
<accession>A0ABT1UDA7</accession>
<gene>
    <name evidence="2" type="ORF">NP596_21580</name>
</gene>
<dbReference type="InterPro" id="IPR003423">
    <property type="entry name" value="OMP_efflux"/>
</dbReference>